<dbReference type="SUPFAM" id="SSF109998">
    <property type="entry name" value="Triger factor/SurA peptide-binding domain-like"/>
    <property type="match status" value="1"/>
</dbReference>
<comment type="subcellular location">
    <subcellularLocation>
        <location evidence="1">Cell inner membrane</location>
        <topology evidence="1">Single-pass type II membrane protein</topology>
        <orientation evidence="1">Periplasmic side</orientation>
    </subcellularLocation>
</comment>
<evidence type="ECO:0000256" key="10">
    <source>
        <dbReference type="ARBA" id="ARBA00042775"/>
    </source>
</evidence>
<keyword evidence="7" id="KW-0143">Chaperone</keyword>
<sequence length="624" mass="70972">MLQKLNERIQGVVAWLVVILIVITFTLFGVDYYLQSRQTTSAKVVVNDFPLTLQAFDTSYRRARAMQDMSQLTTADEKKLQNQVLNQMINNEVLVQAARKNGFNVSADQANAAILSIPQFQEDGHFSAQKYQQALNAALFTQSSFQNEVNQGMLLNQQRFAFMGSSFALPDEIDRFVSLYMQSRDYEYLIVPVSRFEKDVKISQDTIAGYYNKHKREFMAPEKVSLDYVTLSMQDIKDKVNVSEDDVKRYYEENQNNYLTPARWQVAHILFAVPQDANKDELEKIQNKANSAYLLLQKDPKQFDHLVSKLSDDKLSIADNGVLPWITAGQNEYSKSLSHLTTPGQISAPEKTKHGYEIFKLIDYKPVSTKQLSEMEASIKEQLVLEMAQTQYTQAMEQLSDLSYQSPDSLKPVADALKLKIETTQPFSRKGGAESITKNKQVINSAFSHDVLDLGNNSEPIQIDNDSVVVVRVKQHWTEKEQTLDAVQDRINKILVRKVAESKAKKIGMSLLNPVEEKQQQDLIISNQLEWKPVVKATRDNDKEDGEINDMAFNLLRPESKDGFVLPNGDYAVVKLKHINDGKLNELDGEEQDSLTQQIEASFGMMDYDLYAKSLMSSAKIVRH</sequence>
<dbReference type="InterPro" id="IPR052029">
    <property type="entry name" value="PpiD_chaperone"/>
</dbReference>
<comment type="similarity">
    <text evidence="8">Belongs to the PpiD chaperone family.</text>
</comment>
<keyword evidence="11 14" id="KW-0413">Isomerase</keyword>
<keyword evidence="15" id="KW-1185">Reference proteome</keyword>
<evidence type="ECO:0000256" key="11">
    <source>
        <dbReference type="PROSITE-ProRule" id="PRU00278"/>
    </source>
</evidence>
<keyword evidence="6 12" id="KW-0472">Membrane</keyword>
<protein>
    <recommendedName>
        <fullName evidence="9">Periplasmic chaperone PpiD</fullName>
    </recommendedName>
    <alternativeName>
        <fullName evidence="10">Periplasmic folding chaperone</fullName>
    </alternativeName>
</protein>
<dbReference type="Proteomes" id="UP000234343">
    <property type="component" value="Chromosome"/>
</dbReference>
<dbReference type="InterPro" id="IPR000297">
    <property type="entry name" value="PPIase_PpiC"/>
</dbReference>
<feature type="domain" description="PpiC" evidence="13">
    <location>
        <begin position="261"/>
        <end position="363"/>
    </location>
</feature>
<gene>
    <name evidence="14" type="ORF">CAB17_10675</name>
</gene>
<dbReference type="PANTHER" id="PTHR47529:SF1">
    <property type="entry name" value="PERIPLASMIC CHAPERONE PPID"/>
    <property type="match status" value="1"/>
</dbReference>
<keyword evidence="11" id="KW-0697">Rotamase</keyword>
<evidence type="ECO:0000256" key="12">
    <source>
        <dbReference type="SAM" id="Phobius"/>
    </source>
</evidence>
<dbReference type="InterPro" id="IPR046357">
    <property type="entry name" value="PPIase_dom_sf"/>
</dbReference>
<evidence type="ECO:0000256" key="1">
    <source>
        <dbReference type="ARBA" id="ARBA00004382"/>
    </source>
</evidence>
<dbReference type="PANTHER" id="PTHR47529">
    <property type="entry name" value="PEPTIDYL-PROLYL CIS-TRANS ISOMERASE D"/>
    <property type="match status" value="1"/>
</dbReference>
<name>A0A2H5FLQ3_9GAMM</name>
<evidence type="ECO:0000256" key="5">
    <source>
        <dbReference type="ARBA" id="ARBA00022989"/>
    </source>
</evidence>
<evidence type="ECO:0000256" key="2">
    <source>
        <dbReference type="ARBA" id="ARBA00022475"/>
    </source>
</evidence>
<evidence type="ECO:0000256" key="4">
    <source>
        <dbReference type="ARBA" id="ARBA00022692"/>
    </source>
</evidence>
<evidence type="ECO:0000256" key="7">
    <source>
        <dbReference type="ARBA" id="ARBA00023186"/>
    </source>
</evidence>
<evidence type="ECO:0000256" key="9">
    <source>
        <dbReference type="ARBA" id="ARBA00040743"/>
    </source>
</evidence>
<keyword evidence="2" id="KW-1003">Cell membrane</keyword>
<keyword evidence="4 12" id="KW-0812">Transmembrane</keyword>
<dbReference type="GO" id="GO:0005886">
    <property type="term" value="C:plasma membrane"/>
    <property type="evidence" value="ECO:0007669"/>
    <property type="project" value="UniProtKB-SubCell"/>
</dbReference>
<dbReference type="InterPro" id="IPR027304">
    <property type="entry name" value="Trigger_fact/SurA_dom_sf"/>
</dbReference>
<dbReference type="PROSITE" id="PS50198">
    <property type="entry name" value="PPIC_PPIASE_2"/>
    <property type="match status" value="1"/>
</dbReference>
<reference evidence="14 15" key="1">
    <citation type="submission" date="2017-12" db="EMBL/GenBank/DDBJ databases">
        <title>Legionella sainthelensi LA01-117, whole genome sequence of a clinical isolate from New Zealand.</title>
        <authorList>
            <person name="Cree S.L."/>
            <person name="Slow S."/>
            <person name="Kennedy M.A."/>
            <person name="Murdoch D.R."/>
            <person name="Biggs P.J."/>
            <person name="Anderson T."/>
        </authorList>
    </citation>
    <scope>NUCLEOTIDE SEQUENCE [LARGE SCALE GENOMIC DNA]</scope>
    <source>
        <strain evidence="14 15">LA01-117</strain>
    </source>
</reference>
<dbReference type="Gene3D" id="3.10.50.40">
    <property type="match status" value="1"/>
</dbReference>
<evidence type="ECO:0000313" key="15">
    <source>
        <dbReference type="Proteomes" id="UP000234343"/>
    </source>
</evidence>
<keyword evidence="5 12" id="KW-1133">Transmembrane helix</keyword>
<dbReference type="Pfam" id="PF00639">
    <property type="entry name" value="Rotamase"/>
    <property type="match status" value="1"/>
</dbReference>
<evidence type="ECO:0000313" key="14">
    <source>
        <dbReference type="EMBL" id="AUH72472.1"/>
    </source>
</evidence>
<evidence type="ECO:0000256" key="3">
    <source>
        <dbReference type="ARBA" id="ARBA00022519"/>
    </source>
</evidence>
<feature type="transmembrane region" description="Helical" evidence="12">
    <location>
        <begin position="12"/>
        <end position="34"/>
    </location>
</feature>
<dbReference type="EMBL" id="CP025491">
    <property type="protein sequence ID" value="AUH72472.1"/>
    <property type="molecule type" value="Genomic_DNA"/>
</dbReference>
<accession>A0A2H5FLQ3</accession>
<evidence type="ECO:0000256" key="6">
    <source>
        <dbReference type="ARBA" id="ARBA00023136"/>
    </source>
</evidence>
<evidence type="ECO:0000259" key="13">
    <source>
        <dbReference type="PROSITE" id="PS50198"/>
    </source>
</evidence>
<dbReference type="SUPFAM" id="SSF54534">
    <property type="entry name" value="FKBP-like"/>
    <property type="match status" value="1"/>
</dbReference>
<keyword evidence="3" id="KW-0997">Cell inner membrane</keyword>
<dbReference type="RefSeq" id="WP_101900087.1">
    <property type="nucleotide sequence ID" value="NZ_CP025491.2"/>
</dbReference>
<dbReference type="Gene3D" id="1.10.4030.10">
    <property type="entry name" value="Porin chaperone SurA, peptide-binding domain"/>
    <property type="match status" value="1"/>
</dbReference>
<dbReference type="KEGG" id="lsh:CAB17_10675"/>
<organism evidence="14 15">
    <name type="scientific">Legionella sainthelensi</name>
    <dbReference type="NCBI Taxonomy" id="28087"/>
    <lineage>
        <taxon>Bacteria</taxon>
        <taxon>Pseudomonadati</taxon>
        <taxon>Pseudomonadota</taxon>
        <taxon>Gammaproteobacteria</taxon>
        <taxon>Legionellales</taxon>
        <taxon>Legionellaceae</taxon>
        <taxon>Legionella</taxon>
    </lineage>
</organism>
<dbReference type="GO" id="GO:0003755">
    <property type="term" value="F:peptidyl-prolyl cis-trans isomerase activity"/>
    <property type="evidence" value="ECO:0007669"/>
    <property type="project" value="UniProtKB-KW"/>
</dbReference>
<proteinExistence type="inferred from homology"/>
<dbReference type="AlphaFoldDB" id="A0A2H5FLQ3"/>
<evidence type="ECO:0000256" key="8">
    <source>
        <dbReference type="ARBA" id="ARBA00038408"/>
    </source>
</evidence>
<dbReference type="Pfam" id="PF13624">
    <property type="entry name" value="SurA_N_3"/>
    <property type="match status" value="1"/>
</dbReference>